<reference evidence="2" key="1">
    <citation type="submission" date="2019-03" db="EMBL/GenBank/DDBJ databases">
        <title>Single cell metagenomics reveals metabolic interactions within the superorganism composed of flagellate Streblomastix strix and complex community of Bacteroidetes bacteria on its surface.</title>
        <authorList>
            <person name="Treitli S.C."/>
            <person name="Kolisko M."/>
            <person name="Husnik F."/>
            <person name="Keeling P."/>
            <person name="Hampl V."/>
        </authorList>
    </citation>
    <scope>NUCLEOTIDE SEQUENCE</scope>
    <source>
        <strain evidence="2">STM</strain>
    </source>
</reference>
<comment type="caution">
    <text evidence="2">The sequence shown here is derived from an EMBL/GenBank/DDBJ whole genome shotgun (WGS) entry which is preliminary data.</text>
</comment>
<protein>
    <submittedName>
        <fullName evidence="2">Uncharacterized protein</fullName>
    </submittedName>
</protein>
<feature type="compositionally biased region" description="Basic and acidic residues" evidence="1">
    <location>
        <begin position="43"/>
        <end position="54"/>
    </location>
</feature>
<feature type="region of interest" description="Disordered" evidence="1">
    <location>
        <begin position="39"/>
        <end position="98"/>
    </location>
</feature>
<name>A0A5J4RZ77_9ZZZZ</name>
<feature type="compositionally biased region" description="Basic residues" evidence="1">
    <location>
        <begin position="64"/>
        <end position="75"/>
    </location>
</feature>
<gene>
    <name evidence="2" type="ORF">EZS27_013458</name>
</gene>
<evidence type="ECO:0000256" key="1">
    <source>
        <dbReference type="SAM" id="MobiDB-lite"/>
    </source>
</evidence>
<organism evidence="2">
    <name type="scientific">termite gut metagenome</name>
    <dbReference type="NCBI Taxonomy" id="433724"/>
    <lineage>
        <taxon>unclassified sequences</taxon>
        <taxon>metagenomes</taxon>
        <taxon>organismal metagenomes</taxon>
    </lineage>
</organism>
<dbReference type="EMBL" id="SNRY01000607">
    <property type="protein sequence ID" value="KAA6338545.1"/>
    <property type="molecule type" value="Genomic_DNA"/>
</dbReference>
<sequence length="98" mass="11503">MKQLKTVPHLRDNELLQRLSKEKDLRAFRDWQIITAVQTHTGKKAEASEKRSWQPKEVQSIGNGRKRSCRKRKSKRETIPKGKSYQDAGNRGFEIRNN</sequence>
<evidence type="ECO:0000313" key="2">
    <source>
        <dbReference type="EMBL" id="KAA6338545.1"/>
    </source>
</evidence>
<proteinExistence type="predicted"/>
<dbReference type="AlphaFoldDB" id="A0A5J4RZ77"/>
<accession>A0A5J4RZ77</accession>